<evidence type="ECO:0000313" key="2">
    <source>
        <dbReference type="EMBL" id="PPK82639.1"/>
    </source>
</evidence>
<comment type="caution">
    <text evidence="2">The sequence shown here is derived from an EMBL/GenBank/DDBJ whole genome shotgun (WGS) entry which is preliminary data.</text>
</comment>
<dbReference type="SUPFAM" id="SSF55729">
    <property type="entry name" value="Acyl-CoA N-acyltransferases (Nat)"/>
    <property type="match status" value="1"/>
</dbReference>
<dbReference type="Proteomes" id="UP000237749">
    <property type="component" value="Unassembled WGS sequence"/>
</dbReference>
<proteinExistence type="predicted"/>
<feature type="domain" description="N-acetyltransferase" evidence="1">
    <location>
        <begin position="3"/>
        <end position="172"/>
    </location>
</feature>
<name>A0A2S6HXA3_9FIRM</name>
<dbReference type="EMBL" id="PTJA01000002">
    <property type="protein sequence ID" value="PPK82639.1"/>
    <property type="molecule type" value="Genomic_DNA"/>
</dbReference>
<dbReference type="AlphaFoldDB" id="A0A2S6HXA3"/>
<protein>
    <submittedName>
        <fullName evidence="2">Acetyltransferase (GNAT) family protein</fullName>
    </submittedName>
</protein>
<dbReference type="GO" id="GO:0016747">
    <property type="term" value="F:acyltransferase activity, transferring groups other than amino-acyl groups"/>
    <property type="evidence" value="ECO:0007669"/>
    <property type="project" value="InterPro"/>
</dbReference>
<accession>A0A2S6HXA3</accession>
<keyword evidence="2" id="KW-0808">Transferase</keyword>
<dbReference type="InterPro" id="IPR016181">
    <property type="entry name" value="Acyl_CoA_acyltransferase"/>
</dbReference>
<sequence>MEFSIERASGEDAEMMAEIIEKVWADIDNKHWFVADDSEYTTRILKEGNGLGYKAVDKDSGAVAGVFIVALPGMKEENLGRDIGLAQEELEKVAHMESVAILPSYRGNGLQYSMMQRGEADLKKMGYKYLMCTVHPDNNYSRNNVLRQGYEVVLTKEKYGGYIRDILLKKLF</sequence>
<dbReference type="PROSITE" id="PS51186">
    <property type="entry name" value="GNAT"/>
    <property type="match status" value="1"/>
</dbReference>
<organism evidence="2 3">
    <name type="scientific">Lacrimispora xylanisolvens</name>
    <dbReference type="NCBI Taxonomy" id="384636"/>
    <lineage>
        <taxon>Bacteria</taxon>
        <taxon>Bacillati</taxon>
        <taxon>Bacillota</taxon>
        <taxon>Clostridia</taxon>
        <taxon>Lachnospirales</taxon>
        <taxon>Lachnospiraceae</taxon>
        <taxon>Lacrimispora</taxon>
    </lineage>
</organism>
<gene>
    <name evidence="2" type="ORF">BXY41_102329</name>
</gene>
<dbReference type="CDD" id="cd04301">
    <property type="entry name" value="NAT_SF"/>
    <property type="match status" value="1"/>
</dbReference>
<evidence type="ECO:0000259" key="1">
    <source>
        <dbReference type="PROSITE" id="PS51186"/>
    </source>
</evidence>
<dbReference type="Pfam" id="PF00583">
    <property type="entry name" value="Acetyltransf_1"/>
    <property type="match status" value="1"/>
</dbReference>
<dbReference type="RefSeq" id="WP_104435301.1">
    <property type="nucleotide sequence ID" value="NZ_PTJA01000002.1"/>
</dbReference>
<dbReference type="Gene3D" id="3.40.630.30">
    <property type="match status" value="1"/>
</dbReference>
<dbReference type="OrthoDB" id="8750087at2"/>
<evidence type="ECO:0000313" key="3">
    <source>
        <dbReference type="Proteomes" id="UP000237749"/>
    </source>
</evidence>
<keyword evidence="3" id="KW-1185">Reference proteome</keyword>
<dbReference type="InterPro" id="IPR000182">
    <property type="entry name" value="GNAT_dom"/>
</dbReference>
<reference evidence="2 3" key="1">
    <citation type="submission" date="2018-02" db="EMBL/GenBank/DDBJ databases">
        <title>Genomic Encyclopedia of Archaeal and Bacterial Type Strains, Phase II (KMG-II): from individual species to whole genera.</title>
        <authorList>
            <person name="Goeker M."/>
        </authorList>
    </citation>
    <scope>NUCLEOTIDE SEQUENCE [LARGE SCALE GENOMIC DNA]</scope>
    <source>
        <strain evidence="2 3">DSM 3808</strain>
    </source>
</reference>